<evidence type="ECO:0000256" key="5">
    <source>
        <dbReference type="ARBA" id="ARBA00023002"/>
    </source>
</evidence>
<dbReference type="EMBL" id="ML976692">
    <property type="protein sequence ID" value="KAF1971666.1"/>
    <property type="molecule type" value="Genomic_DNA"/>
</dbReference>
<dbReference type="Gene3D" id="3.40.462.20">
    <property type="match status" value="1"/>
</dbReference>
<keyword evidence="6" id="KW-0732">Signal</keyword>
<organism evidence="8 9">
    <name type="scientific">Bimuria novae-zelandiae CBS 107.79</name>
    <dbReference type="NCBI Taxonomy" id="1447943"/>
    <lineage>
        <taxon>Eukaryota</taxon>
        <taxon>Fungi</taxon>
        <taxon>Dikarya</taxon>
        <taxon>Ascomycota</taxon>
        <taxon>Pezizomycotina</taxon>
        <taxon>Dothideomycetes</taxon>
        <taxon>Pleosporomycetidae</taxon>
        <taxon>Pleosporales</taxon>
        <taxon>Massarineae</taxon>
        <taxon>Didymosphaeriaceae</taxon>
        <taxon>Bimuria</taxon>
    </lineage>
</organism>
<dbReference type="InterPro" id="IPR016166">
    <property type="entry name" value="FAD-bd_PCMH"/>
</dbReference>
<dbReference type="Pfam" id="PF01565">
    <property type="entry name" value="FAD_binding_4"/>
    <property type="match status" value="1"/>
</dbReference>
<feature type="domain" description="FAD-binding PCMH-type" evidence="7">
    <location>
        <begin position="71"/>
        <end position="241"/>
    </location>
</feature>
<evidence type="ECO:0000256" key="3">
    <source>
        <dbReference type="ARBA" id="ARBA00022630"/>
    </source>
</evidence>
<evidence type="ECO:0000256" key="2">
    <source>
        <dbReference type="ARBA" id="ARBA00005466"/>
    </source>
</evidence>
<sequence>MSRHSLLAILLVGVVWTTGCLCDVSVLSVRNSLPTGQACGGSLAENLSSGARIYCPGSEEFTNSTQRWSTLDAPTFRLTVEVATENDVVEVVKYANQQNTSFLAVNNAHGAIITTGRVQNGIMIWMRQLDSIKIAEDGQTATFGGGIIDKTVTDGLWAARKQTVTGGCECVSVIGPGLGGGHGFLQGRHGLVSDQFVSLNMVMADGTLQTIDATHELWWAVRGAGHNFGIVTSITSKIYDVKYPQWSFQNFTFTGDKVEALFENINKYLLQNGTQPVDLWHHAFFSQAGIVLYILQEGVEAVSSAYTAPFLALHPVTTFAGTGDYPDLPGWVGWGRYGGTCHNAGLTATTRFPIELQTYDVRATRRVYDLFISTLNEIPALNRSAILLEGYAQQGVKAIPAKDSAYPFRGSNLLVAPVIRFVEGSKELEESAVRLGEALRDIFHESSGVMEKRVYVNYALGTESVGETYGEERWRLRRLRRLKRKWDPEGRFSFYAPIA</sequence>
<dbReference type="PANTHER" id="PTHR42973">
    <property type="entry name" value="BINDING OXIDOREDUCTASE, PUTATIVE (AFU_ORTHOLOGUE AFUA_1G17690)-RELATED"/>
    <property type="match status" value="1"/>
</dbReference>
<proteinExistence type="inferred from homology"/>
<accession>A0A6A5V9G8</accession>
<dbReference type="PROSITE" id="PS51257">
    <property type="entry name" value="PROKAR_LIPOPROTEIN"/>
    <property type="match status" value="1"/>
</dbReference>
<evidence type="ECO:0000313" key="8">
    <source>
        <dbReference type="EMBL" id="KAF1971666.1"/>
    </source>
</evidence>
<dbReference type="InterPro" id="IPR006094">
    <property type="entry name" value="Oxid_FAD_bind_N"/>
</dbReference>
<keyword evidence="5" id="KW-0560">Oxidoreductase</keyword>
<comment type="cofactor">
    <cofactor evidence="1">
        <name>FAD</name>
        <dbReference type="ChEBI" id="CHEBI:57692"/>
    </cofactor>
</comment>
<protein>
    <submittedName>
        <fullName evidence="8">Putative FAD-dependent oxygenase</fullName>
    </submittedName>
</protein>
<dbReference type="Proteomes" id="UP000800036">
    <property type="component" value="Unassembled WGS sequence"/>
</dbReference>
<reference evidence="8" key="1">
    <citation type="journal article" date="2020" name="Stud. Mycol.">
        <title>101 Dothideomycetes genomes: a test case for predicting lifestyles and emergence of pathogens.</title>
        <authorList>
            <person name="Haridas S."/>
            <person name="Albert R."/>
            <person name="Binder M."/>
            <person name="Bloem J."/>
            <person name="Labutti K."/>
            <person name="Salamov A."/>
            <person name="Andreopoulos B."/>
            <person name="Baker S."/>
            <person name="Barry K."/>
            <person name="Bills G."/>
            <person name="Bluhm B."/>
            <person name="Cannon C."/>
            <person name="Castanera R."/>
            <person name="Culley D."/>
            <person name="Daum C."/>
            <person name="Ezra D."/>
            <person name="Gonzalez J."/>
            <person name="Henrissat B."/>
            <person name="Kuo A."/>
            <person name="Liang C."/>
            <person name="Lipzen A."/>
            <person name="Lutzoni F."/>
            <person name="Magnuson J."/>
            <person name="Mondo S."/>
            <person name="Nolan M."/>
            <person name="Ohm R."/>
            <person name="Pangilinan J."/>
            <person name="Park H.-J."/>
            <person name="Ramirez L."/>
            <person name="Alfaro M."/>
            <person name="Sun H."/>
            <person name="Tritt A."/>
            <person name="Yoshinaga Y."/>
            <person name="Zwiers L.-H."/>
            <person name="Turgeon B."/>
            <person name="Goodwin S."/>
            <person name="Spatafora J."/>
            <person name="Crous P."/>
            <person name="Grigoriev I."/>
        </authorList>
    </citation>
    <scope>NUCLEOTIDE SEQUENCE</scope>
    <source>
        <strain evidence="8">CBS 107.79</strain>
    </source>
</reference>
<dbReference type="OrthoDB" id="9996127at2759"/>
<feature type="chain" id="PRO_5025491876" evidence="6">
    <location>
        <begin position="23"/>
        <end position="499"/>
    </location>
</feature>
<dbReference type="InterPro" id="IPR036318">
    <property type="entry name" value="FAD-bd_PCMH-like_sf"/>
</dbReference>
<keyword evidence="4" id="KW-0274">FAD</keyword>
<dbReference type="GO" id="GO:0016491">
    <property type="term" value="F:oxidoreductase activity"/>
    <property type="evidence" value="ECO:0007669"/>
    <property type="project" value="UniProtKB-KW"/>
</dbReference>
<dbReference type="InterPro" id="IPR050416">
    <property type="entry name" value="FAD-linked_Oxidoreductase"/>
</dbReference>
<keyword evidence="9" id="KW-1185">Reference proteome</keyword>
<dbReference type="SUPFAM" id="SSF56176">
    <property type="entry name" value="FAD-binding/transporter-associated domain-like"/>
    <property type="match status" value="1"/>
</dbReference>
<name>A0A6A5V9G8_9PLEO</name>
<evidence type="ECO:0000313" key="9">
    <source>
        <dbReference type="Proteomes" id="UP000800036"/>
    </source>
</evidence>
<feature type="signal peptide" evidence="6">
    <location>
        <begin position="1"/>
        <end position="22"/>
    </location>
</feature>
<keyword evidence="3" id="KW-0285">Flavoprotein</keyword>
<evidence type="ECO:0000256" key="1">
    <source>
        <dbReference type="ARBA" id="ARBA00001974"/>
    </source>
</evidence>
<comment type="similarity">
    <text evidence="2">Belongs to the oxygen-dependent FAD-linked oxidoreductase family.</text>
</comment>
<dbReference type="Gene3D" id="3.30.465.10">
    <property type="match status" value="1"/>
</dbReference>
<evidence type="ECO:0000256" key="4">
    <source>
        <dbReference type="ARBA" id="ARBA00022827"/>
    </source>
</evidence>
<evidence type="ECO:0000256" key="6">
    <source>
        <dbReference type="SAM" id="SignalP"/>
    </source>
</evidence>
<evidence type="ECO:0000259" key="7">
    <source>
        <dbReference type="PROSITE" id="PS51387"/>
    </source>
</evidence>
<dbReference type="AlphaFoldDB" id="A0A6A5V9G8"/>
<dbReference type="PANTHER" id="PTHR42973:SF9">
    <property type="entry name" value="FAD-BINDING PCMH-TYPE DOMAIN-CONTAINING PROTEIN-RELATED"/>
    <property type="match status" value="1"/>
</dbReference>
<dbReference type="PROSITE" id="PS51387">
    <property type="entry name" value="FAD_PCMH"/>
    <property type="match status" value="1"/>
</dbReference>
<dbReference type="InterPro" id="IPR016169">
    <property type="entry name" value="FAD-bd_PCMH_sub2"/>
</dbReference>
<gene>
    <name evidence="8" type="ORF">BU23DRAFT_555840</name>
</gene>
<dbReference type="GO" id="GO:0071949">
    <property type="term" value="F:FAD binding"/>
    <property type="evidence" value="ECO:0007669"/>
    <property type="project" value="InterPro"/>
</dbReference>